<dbReference type="EMBL" id="CP049740">
    <property type="protein sequence ID" value="QII81424.1"/>
    <property type="molecule type" value="Genomic_DNA"/>
</dbReference>
<comment type="function">
    <text evidence="1">May bind long-chain fatty acids, such as palmitate, and may play a role in lipid transport or fatty acid metabolism.</text>
</comment>
<keyword evidence="2" id="KW-0446">Lipid-binding</keyword>
<accession>A0A6G7K834</accession>
<dbReference type="NCBIfam" id="TIGR00762">
    <property type="entry name" value="DegV"/>
    <property type="match status" value="1"/>
</dbReference>
<dbReference type="GO" id="GO:0008289">
    <property type="term" value="F:lipid binding"/>
    <property type="evidence" value="ECO:0007669"/>
    <property type="project" value="UniProtKB-KW"/>
</dbReference>
<evidence type="ECO:0000313" key="4">
    <source>
        <dbReference type="Proteomes" id="UP000501451"/>
    </source>
</evidence>
<dbReference type="InterPro" id="IPR043168">
    <property type="entry name" value="DegV_C"/>
</dbReference>
<dbReference type="Proteomes" id="UP000501451">
    <property type="component" value="Chromosome"/>
</dbReference>
<dbReference type="Gene3D" id="3.30.1180.10">
    <property type="match status" value="1"/>
</dbReference>
<dbReference type="RefSeq" id="WP_166161038.1">
    <property type="nucleotide sequence ID" value="NZ_CP049740.1"/>
</dbReference>
<evidence type="ECO:0000313" key="3">
    <source>
        <dbReference type="EMBL" id="QII81424.1"/>
    </source>
</evidence>
<keyword evidence="4" id="KW-1185">Reference proteome</keyword>
<gene>
    <name evidence="3" type="ORF">G7057_02310</name>
</gene>
<evidence type="ECO:0000256" key="2">
    <source>
        <dbReference type="ARBA" id="ARBA00023121"/>
    </source>
</evidence>
<dbReference type="PROSITE" id="PS51482">
    <property type="entry name" value="DEGV"/>
    <property type="match status" value="1"/>
</dbReference>
<dbReference type="InterPro" id="IPR050270">
    <property type="entry name" value="DegV_domain_contain"/>
</dbReference>
<dbReference type="Pfam" id="PF02645">
    <property type="entry name" value="DegV"/>
    <property type="match status" value="1"/>
</dbReference>
<sequence>MKKVAFITDSGSGKSIAEIEALGCYSVPLQLMADKDSYKEFETISYDKVYEILGENKVMTTSLPAIADIEQLFSQLKEKGYTDIFAVPICSGLSGTINAMYTAANSLELGFDYVDSGTTAVIQLYLLKLAKSLHEKGIDFPQIKEKLMEVVDHANTVLIPDDLMHLARGGRLSSTSAVIGNLIKIKPVLEVNLKTKGRIEVLQKLRTFKRAFQYVIDEMAEEIKDASDHYHIVVAHVDAVEKGQDVLATLKAKFPQATTEFIDLVPTVSCHTGLGCIALQYFKKVD</sequence>
<dbReference type="InterPro" id="IPR003797">
    <property type="entry name" value="DegV"/>
</dbReference>
<dbReference type="AlphaFoldDB" id="A0A6G7K834"/>
<evidence type="ECO:0000256" key="1">
    <source>
        <dbReference type="ARBA" id="ARBA00003238"/>
    </source>
</evidence>
<dbReference type="KEGG" id="jar:G7057_02310"/>
<dbReference type="SUPFAM" id="SSF82549">
    <property type="entry name" value="DAK1/DegV-like"/>
    <property type="match status" value="1"/>
</dbReference>
<organism evidence="3 4">
    <name type="scientific">Jeotgalibaca arthritidis</name>
    <dbReference type="NCBI Taxonomy" id="1868794"/>
    <lineage>
        <taxon>Bacteria</taxon>
        <taxon>Bacillati</taxon>
        <taxon>Bacillota</taxon>
        <taxon>Bacilli</taxon>
        <taxon>Lactobacillales</taxon>
        <taxon>Carnobacteriaceae</taxon>
        <taxon>Jeotgalibaca</taxon>
    </lineage>
</organism>
<protein>
    <submittedName>
        <fullName evidence="3">DegV family protein</fullName>
    </submittedName>
</protein>
<dbReference type="Gene3D" id="3.40.50.10170">
    <property type="match status" value="1"/>
</dbReference>
<reference evidence="3 4" key="1">
    <citation type="journal article" date="2017" name="Int. J. Syst. Evol. Microbiol.">
        <title>Jeotgalibaca porci sp. nov. and Jeotgalibaca arthritidis sp. nov., isolated from pigs, and emended description of the genus Jeotgalibaca.</title>
        <authorList>
            <person name="Zamora L."/>
            <person name="Perez-Sancho M."/>
            <person name="Dominguez L."/>
            <person name="Fernandez-Garayzabal J.F."/>
            <person name="Vela A.I."/>
        </authorList>
    </citation>
    <scope>NUCLEOTIDE SEQUENCE [LARGE SCALE GENOMIC DNA]</scope>
    <source>
        <strain evidence="3 4">CECT 9157</strain>
    </source>
</reference>
<name>A0A6G7K834_9LACT</name>
<dbReference type="PANTHER" id="PTHR33434:SF2">
    <property type="entry name" value="FATTY ACID-BINDING PROTEIN TM_1468"/>
    <property type="match status" value="1"/>
</dbReference>
<proteinExistence type="predicted"/>
<dbReference type="PANTHER" id="PTHR33434">
    <property type="entry name" value="DEGV DOMAIN-CONTAINING PROTEIN DR_1986-RELATED"/>
    <property type="match status" value="1"/>
</dbReference>